<sequence length="140" mass="16415">MNTTTLGEIGAEYIEMRKHHMNSEEFAELIKDIRDESIDNTYSFFTKPPGRKPRQRHIELSNWLNALDDKDKVMLREFIKEGIDSSLFSLFCIIDGARKVEEGEFKLSYIEEGKEIILNEPGKEDLHDLYNYLIQSEQPE</sequence>
<reference evidence="2" key="1">
    <citation type="journal article" date="2019" name="Int. J. Syst. Evol. Microbiol.">
        <title>The Global Catalogue of Microorganisms (GCM) 10K type strain sequencing project: providing services to taxonomists for standard genome sequencing and annotation.</title>
        <authorList>
            <consortium name="The Broad Institute Genomics Platform"/>
            <consortium name="The Broad Institute Genome Sequencing Center for Infectious Disease"/>
            <person name="Wu L."/>
            <person name="Ma J."/>
        </authorList>
    </citation>
    <scope>NUCLEOTIDE SEQUENCE [LARGE SCALE GENOMIC DNA]</scope>
    <source>
        <strain evidence="2">CGMCC 1.18578</strain>
    </source>
</reference>
<comment type="caution">
    <text evidence="1">The sequence shown here is derived from an EMBL/GenBank/DDBJ whole genome shotgun (WGS) entry which is preliminary data.</text>
</comment>
<dbReference type="EMBL" id="JBHSNC010000009">
    <property type="protein sequence ID" value="MFC5528346.1"/>
    <property type="molecule type" value="Genomic_DNA"/>
</dbReference>
<keyword evidence="2" id="KW-1185">Reference proteome</keyword>
<dbReference type="Proteomes" id="UP001596108">
    <property type="component" value="Unassembled WGS sequence"/>
</dbReference>
<gene>
    <name evidence="1" type="ORF">ACFPQ4_02635</name>
</gene>
<protein>
    <submittedName>
        <fullName evidence="1">Uncharacterized protein</fullName>
    </submittedName>
</protein>
<organism evidence="1 2">
    <name type="scientific">Cohnella yongneupensis</name>
    <dbReference type="NCBI Taxonomy" id="425006"/>
    <lineage>
        <taxon>Bacteria</taxon>
        <taxon>Bacillati</taxon>
        <taxon>Bacillota</taxon>
        <taxon>Bacilli</taxon>
        <taxon>Bacillales</taxon>
        <taxon>Paenibacillaceae</taxon>
        <taxon>Cohnella</taxon>
    </lineage>
</organism>
<proteinExistence type="predicted"/>
<evidence type="ECO:0000313" key="1">
    <source>
        <dbReference type="EMBL" id="MFC5528346.1"/>
    </source>
</evidence>
<dbReference type="RefSeq" id="WP_378110178.1">
    <property type="nucleotide sequence ID" value="NZ_JBHSNC010000009.1"/>
</dbReference>
<name>A0ABW0QTN1_9BACL</name>
<accession>A0ABW0QTN1</accession>
<evidence type="ECO:0000313" key="2">
    <source>
        <dbReference type="Proteomes" id="UP001596108"/>
    </source>
</evidence>